<keyword evidence="4" id="KW-1185">Reference proteome</keyword>
<evidence type="ECO:0000313" key="3">
    <source>
        <dbReference type="EMBL" id="KAK0582581.1"/>
    </source>
</evidence>
<name>A0AA39VK37_ACESA</name>
<dbReference type="EMBL" id="JAUESC010000384">
    <property type="protein sequence ID" value="KAK0582581.1"/>
    <property type="molecule type" value="Genomic_DNA"/>
</dbReference>
<reference evidence="3" key="1">
    <citation type="journal article" date="2022" name="Plant J.">
        <title>Strategies of tolerance reflected in two North American maple genomes.</title>
        <authorList>
            <person name="McEvoy S.L."/>
            <person name="Sezen U.U."/>
            <person name="Trouern-Trend A."/>
            <person name="McMahon S.M."/>
            <person name="Schaberg P.G."/>
            <person name="Yang J."/>
            <person name="Wegrzyn J.L."/>
            <person name="Swenson N.G."/>
        </authorList>
    </citation>
    <scope>NUCLEOTIDE SEQUENCE</scope>
    <source>
        <strain evidence="3">NS2018</strain>
    </source>
</reference>
<keyword evidence="2" id="KW-1133">Transmembrane helix</keyword>
<sequence>MDRDTRQGTRFNRANKGGGVGQAGPHNVTDDDHVGKEVEKWAVVGSNDCGKISYKGIDCEFDYIINDMHNDGCESSSKMIFSSLPIFIFFLPSYHLSLSPIAAVLTIDLLRHSQLAVNLPSLLAVELISLAARRQSGLSRRSPSICLTCCRSPPIWTSLVSGGTHNPNPNPILITCPSFSTSSSFLPPKTRTHLPSIFSLLGLFEFPAMYVWATQCVD</sequence>
<dbReference type="AlphaFoldDB" id="A0AA39VK37"/>
<evidence type="ECO:0000313" key="4">
    <source>
        <dbReference type="Proteomes" id="UP001168877"/>
    </source>
</evidence>
<keyword evidence="2" id="KW-0812">Transmembrane</keyword>
<protein>
    <submittedName>
        <fullName evidence="3">Uncharacterized protein</fullName>
    </submittedName>
</protein>
<evidence type="ECO:0000256" key="1">
    <source>
        <dbReference type="SAM" id="MobiDB-lite"/>
    </source>
</evidence>
<accession>A0AA39VK37</accession>
<feature type="region of interest" description="Disordered" evidence="1">
    <location>
        <begin position="1"/>
        <end position="32"/>
    </location>
</feature>
<proteinExistence type="predicted"/>
<comment type="caution">
    <text evidence="3">The sequence shown here is derived from an EMBL/GenBank/DDBJ whole genome shotgun (WGS) entry which is preliminary data.</text>
</comment>
<organism evidence="3 4">
    <name type="scientific">Acer saccharum</name>
    <name type="common">Sugar maple</name>
    <dbReference type="NCBI Taxonomy" id="4024"/>
    <lineage>
        <taxon>Eukaryota</taxon>
        <taxon>Viridiplantae</taxon>
        <taxon>Streptophyta</taxon>
        <taxon>Embryophyta</taxon>
        <taxon>Tracheophyta</taxon>
        <taxon>Spermatophyta</taxon>
        <taxon>Magnoliopsida</taxon>
        <taxon>eudicotyledons</taxon>
        <taxon>Gunneridae</taxon>
        <taxon>Pentapetalae</taxon>
        <taxon>rosids</taxon>
        <taxon>malvids</taxon>
        <taxon>Sapindales</taxon>
        <taxon>Sapindaceae</taxon>
        <taxon>Hippocastanoideae</taxon>
        <taxon>Acereae</taxon>
        <taxon>Acer</taxon>
    </lineage>
</organism>
<keyword evidence="2" id="KW-0472">Membrane</keyword>
<gene>
    <name evidence="3" type="ORF">LWI29_027318</name>
</gene>
<feature type="transmembrane region" description="Helical" evidence="2">
    <location>
        <begin position="86"/>
        <end position="107"/>
    </location>
</feature>
<evidence type="ECO:0000256" key="2">
    <source>
        <dbReference type="SAM" id="Phobius"/>
    </source>
</evidence>
<reference evidence="3" key="2">
    <citation type="submission" date="2023-06" db="EMBL/GenBank/DDBJ databases">
        <authorList>
            <person name="Swenson N.G."/>
            <person name="Wegrzyn J.L."/>
            <person name="Mcevoy S.L."/>
        </authorList>
    </citation>
    <scope>NUCLEOTIDE SEQUENCE</scope>
    <source>
        <strain evidence="3">NS2018</strain>
        <tissue evidence="3">Leaf</tissue>
    </source>
</reference>
<dbReference type="Proteomes" id="UP001168877">
    <property type="component" value="Unassembled WGS sequence"/>
</dbReference>